<feature type="transmembrane region" description="Helical" evidence="6">
    <location>
        <begin position="65"/>
        <end position="88"/>
    </location>
</feature>
<protein>
    <submittedName>
        <fullName evidence="8">Major facilitator superfamily domain-containing protein 6</fullName>
    </submittedName>
</protein>
<dbReference type="GO" id="GO:0016020">
    <property type="term" value="C:membrane"/>
    <property type="evidence" value="ECO:0007669"/>
    <property type="project" value="UniProtKB-SubCell"/>
</dbReference>
<dbReference type="OrthoDB" id="6423935at2759"/>
<proteinExistence type="inferred from homology"/>
<dbReference type="SUPFAM" id="SSF103473">
    <property type="entry name" value="MFS general substrate transporter"/>
    <property type="match status" value="1"/>
</dbReference>
<evidence type="ECO:0000256" key="2">
    <source>
        <dbReference type="ARBA" id="ARBA00005241"/>
    </source>
</evidence>
<name>A0A8X6QCJ2_NEPPI</name>
<dbReference type="InterPro" id="IPR036259">
    <property type="entry name" value="MFS_trans_sf"/>
</dbReference>
<dbReference type="Gene3D" id="1.20.1250.20">
    <property type="entry name" value="MFS general substrate transporter like domains"/>
    <property type="match status" value="3"/>
</dbReference>
<evidence type="ECO:0000256" key="3">
    <source>
        <dbReference type="ARBA" id="ARBA00022692"/>
    </source>
</evidence>
<feature type="transmembrane region" description="Helical" evidence="6">
    <location>
        <begin position="100"/>
        <end position="119"/>
    </location>
</feature>
<dbReference type="PANTHER" id="PTHR16172:SF30">
    <property type="entry name" value="SUGAR BABY, ISOFORM C"/>
    <property type="match status" value="1"/>
</dbReference>
<comment type="similarity">
    <text evidence="2">Belongs to the major facilitator superfamily. MFSD6 family.</text>
</comment>
<keyword evidence="4 6" id="KW-1133">Transmembrane helix</keyword>
<evidence type="ECO:0000256" key="6">
    <source>
        <dbReference type="SAM" id="Phobius"/>
    </source>
</evidence>
<dbReference type="Pfam" id="PF12832">
    <property type="entry name" value="MFS_1_like"/>
    <property type="match status" value="1"/>
</dbReference>
<evidence type="ECO:0000256" key="5">
    <source>
        <dbReference type="ARBA" id="ARBA00023136"/>
    </source>
</evidence>
<organism evidence="8 9">
    <name type="scientific">Nephila pilipes</name>
    <name type="common">Giant wood spider</name>
    <name type="synonym">Nephila maculata</name>
    <dbReference type="NCBI Taxonomy" id="299642"/>
    <lineage>
        <taxon>Eukaryota</taxon>
        <taxon>Metazoa</taxon>
        <taxon>Ecdysozoa</taxon>
        <taxon>Arthropoda</taxon>
        <taxon>Chelicerata</taxon>
        <taxon>Arachnida</taxon>
        <taxon>Araneae</taxon>
        <taxon>Araneomorphae</taxon>
        <taxon>Entelegynae</taxon>
        <taxon>Araneoidea</taxon>
        <taxon>Nephilidae</taxon>
        <taxon>Nephila</taxon>
    </lineage>
</organism>
<feature type="transmembrane region" description="Helical" evidence="6">
    <location>
        <begin position="402"/>
        <end position="423"/>
    </location>
</feature>
<feature type="transmembrane region" description="Helical" evidence="6">
    <location>
        <begin position="291"/>
        <end position="313"/>
    </location>
</feature>
<evidence type="ECO:0000259" key="7">
    <source>
        <dbReference type="Pfam" id="PF12832"/>
    </source>
</evidence>
<keyword evidence="9" id="KW-1185">Reference proteome</keyword>
<comment type="subcellular location">
    <subcellularLocation>
        <location evidence="1">Membrane</location>
        <topology evidence="1">Multi-pass membrane protein</topology>
    </subcellularLocation>
</comment>
<keyword evidence="3 6" id="KW-0812">Transmembrane</keyword>
<dbReference type="PANTHER" id="PTHR16172">
    <property type="entry name" value="MAJOR FACILITATOR SUPERFAMILY DOMAIN-CONTAINING PROTEIN 6-LIKE"/>
    <property type="match status" value="1"/>
</dbReference>
<sequence>MAHQKNRNDNSIFTIEQSVDNETREKWWKIDKDMMRIKLHYFLFTGASGSTSPFLAIIAKNRLGLSATSFAAAMVLAQFLAIVTRPVIGFITDYFNKLRLVLYVLVTFQGIFLYLFLILPPIPREVKIDSYKTFVNCSDSEVYCDKIFIDFLNCCELNKDNISYINTSQNPINIDGHPDLDSHSDLIQTLISSSELHNDKMVFQLCVSNSSMEIYQKYLPKQLAEKINSFFNQCSVNCFSSSRISNESLSFLRNSIIWYCFEKHNNSFSGLLVESNAPEISANTKTDFQTYPFWAFLIVYAIFTTFKLATFSLSDTACVENVQKRGAEFGKQRLFGAVGWGLFAPIAGYLSDFTDDYLGAWIVFTVLSLIMLWNISQMDLTKPQRSKTLLKDIRTILKSKEFLFYEVGVLVSGVGLGFVYSYVGWFVTSIGGNRLLCGLVETIQCFVGEIPLMFFSGWILKKIGHFNVTTIALLSHCIRFLWYSQLQNPWMILPVEWTHGVSYGLFYTSMASYAKKSATPGAEATIQSVVFSTYSGLGTGIGNILAGVGFDYIGTQQTFFVVLDSNTGVTS</sequence>
<feature type="transmembrane region" description="Helical" evidence="6">
    <location>
        <begin position="39"/>
        <end position="59"/>
    </location>
</feature>
<keyword evidence="5 6" id="KW-0472">Membrane</keyword>
<feature type="transmembrane region" description="Helical" evidence="6">
    <location>
        <begin position="357"/>
        <end position="375"/>
    </location>
</feature>
<comment type="caution">
    <text evidence="8">The sequence shown here is derived from an EMBL/GenBank/DDBJ whole genome shotgun (WGS) entry which is preliminary data.</text>
</comment>
<reference evidence="8" key="1">
    <citation type="submission" date="2020-08" db="EMBL/GenBank/DDBJ databases">
        <title>Multicomponent nature underlies the extraordinary mechanical properties of spider dragline silk.</title>
        <authorList>
            <person name="Kono N."/>
            <person name="Nakamura H."/>
            <person name="Mori M."/>
            <person name="Yoshida Y."/>
            <person name="Ohtoshi R."/>
            <person name="Malay A.D."/>
            <person name="Moran D.A.P."/>
            <person name="Tomita M."/>
            <person name="Numata K."/>
            <person name="Arakawa K."/>
        </authorList>
    </citation>
    <scope>NUCLEOTIDE SEQUENCE</scope>
</reference>
<dbReference type="InterPro" id="IPR051717">
    <property type="entry name" value="MFS_MFSD6"/>
</dbReference>
<dbReference type="Proteomes" id="UP000887013">
    <property type="component" value="Unassembled WGS sequence"/>
</dbReference>
<evidence type="ECO:0000313" key="9">
    <source>
        <dbReference type="Proteomes" id="UP000887013"/>
    </source>
</evidence>
<gene>
    <name evidence="8" type="primary">MFSD6_6</name>
    <name evidence="8" type="ORF">NPIL_401881</name>
</gene>
<evidence type="ECO:0000256" key="4">
    <source>
        <dbReference type="ARBA" id="ARBA00022989"/>
    </source>
</evidence>
<evidence type="ECO:0000313" key="8">
    <source>
        <dbReference type="EMBL" id="GFU06651.1"/>
    </source>
</evidence>
<accession>A0A8X6QCJ2</accession>
<evidence type="ECO:0000256" key="1">
    <source>
        <dbReference type="ARBA" id="ARBA00004141"/>
    </source>
</evidence>
<dbReference type="EMBL" id="BMAW01124175">
    <property type="protein sequence ID" value="GFU06651.1"/>
    <property type="molecule type" value="Genomic_DNA"/>
</dbReference>
<feature type="transmembrane region" description="Helical" evidence="6">
    <location>
        <begin position="334"/>
        <end position="351"/>
    </location>
</feature>
<feature type="domain" description="Major facilitator superfamily associated" evidence="7">
    <location>
        <begin position="35"/>
        <end position="560"/>
    </location>
</feature>
<dbReference type="AlphaFoldDB" id="A0A8X6QCJ2"/>
<dbReference type="InterPro" id="IPR024989">
    <property type="entry name" value="MFS_assoc_dom"/>
</dbReference>